<dbReference type="Proteomes" id="UP000828390">
    <property type="component" value="Unassembled WGS sequence"/>
</dbReference>
<evidence type="ECO:0000256" key="1">
    <source>
        <dbReference type="SAM" id="MobiDB-lite"/>
    </source>
</evidence>
<reference evidence="2" key="2">
    <citation type="submission" date="2020-11" db="EMBL/GenBank/DDBJ databases">
        <authorList>
            <person name="McCartney M.A."/>
            <person name="Auch B."/>
            <person name="Kono T."/>
            <person name="Mallez S."/>
            <person name="Becker A."/>
            <person name="Gohl D.M."/>
            <person name="Silverstein K.A.T."/>
            <person name="Koren S."/>
            <person name="Bechman K.B."/>
            <person name="Herman A."/>
            <person name="Abrahante J.E."/>
            <person name="Garbe J."/>
        </authorList>
    </citation>
    <scope>NUCLEOTIDE SEQUENCE</scope>
    <source>
        <strain evidence="2">Duluth1</strain>
        <tissue evidence="2">Whole animal</tissue>
    </source>
</reference>
<evidence type="ECO:0000313" key="3">
    <source>
        <dbReference type="Proteomes" id="UP000828390"/>
    </source>
</evidence>
<keyword evidence="3" id="KW-1185">Reference proteome</keyword>
<evidence type="ECO:0000313" key="2">
    <source>
        <dbReference type="EMBL" id="KAH3725191.1"/>
    </source>
</evidence>
<dbReference type="EMBL" id="JAIWYP010000012">
    <property type="protein sequence ID" value="KAH3725191.1"/>
    <property type="molecule type" value="Genomic_DNA"/>
</dbReference>
<comment type="caution">
    <text evidence="2">The sequence shown here is derived from an EMBL/GenBank/DDBJ whole genome shotgun (WGS) entry which is preliminary data.</text>
</comment>
<reference evidence="2" key="1">
    <citation type="journal article" date="2019" name="bioRxiv">
        <title>The Genome of the Zebra Mussel, Dreissena polymorpha: A Resource for Invasive Species Research.</title>
        <authorList>
            <person name="McCartney M.A."/>
            <person name="Auch B."/>
            <person name="Kono T."/>
            <person name="Mallez S."/>
            <person name="Zhang Y."/>
            <person name="Obille A."/>
            <person name="Becker A."/>
            <person name="Abrahante J.E."/>
            <person name="Garbe J."/>
            <person name="Badalamenti J.P."/>
            <person name="Herman A."/>
            <person name="Mangelson H."/>
            <person name="Liachko I."/>
            <person name="Sullivan S."/>
            <person name="Sone E.D."/>
            <person name="Koren S."/>
            <person name="Silverstein K.A.T."/>
            <person name="Beckman K.B."/>
            <person name="Gohl D.M."/>
        </authorList>
    </citation>
    <scope>NUCLEOTIDE SEQUENCE</scope>
    <source>
        <strain evidence="2">Duluth1</strain>
        <tissue evidence="2">Whole animal</tissue>
    </source>
</reference>
<protein>
    <submittedName>
        <fullName evidence="2">Uncharacterized protein</fullName>
    </submittedName>
</protein>
<accession>A0A9D4CIA0</accession>
<name>A0A9D4CIA0_DREPO</name>
<sequence length="52" mass="5771">MQVAVAKFELLFHEIGSITRLLNLLTTNKPMDHTECSSSAFAERHSSSPVQP</sequence>
<proteinExistence type="predicted"/>
<dbReference type="AlphaFoldDB" id="A0A9D4CIA0"/>
<organism evidence="2 3">
    <name type="scientific">Dreissena polymorpha</name>
    <name type="common">Zebra mussel</name>
    <name type="synonym">Mytilus polymorpha</name>
    <dbReference type="NCBI Taxonomy" id="45954"/>
    <lineage>
        <taxon>Eukaryota</taxon>
        <taxon>Metazoa</taxon>
        <taxon>Spiralia</taxon>
        <taxon>Lophotrochozoa</taxon>
        <taxon>Mollusca</taxon>
        <taxon>Bivalvia</taxon>
        <taxon>Autobranchia</taxon>
        <taxon>Heteroconchia</taxon>
        <taxon>Euheterodonta</taxon>
        <taxon>Imparidentia</taxon>
        <taxon>Neoheterodontei</taxon>
        <taxon>Myida</taxon>
        <taxon>Dreissenoidea</taxon>
        <taxon>Dreissenidae</taxon>
        <taxon>Dreissena</taxon>
    </lineage>
</organism>
<gene>
    <name evidence="2" type="ORF">DPMN_051026</name>
</gene>
<feature type="region of interest" description="Disordered" evidence="1">
    <location>
        <begin position="33"/>
        <end position="52"/>
    </location>
</feature>